<keyword evidence="6" id="KW-1185">Reference proteome</keyword>
<dbReference type="SMART" id="SM00345">
    <property type="entry name" value="HTH_GNTR"/>
    <property type="match status" value="1"/>
</dbReference>
<dbReference type="InterPro" id="IPR000524">
    <property type="entry name" value="Tscrpt_reg_HTH_GntR"/>
</dbReference>
<gene>
    <name evidence="5" type="ORF">DZ860_15455</name>
</gene>
<dbReference type="SUPFAM" id="SSF46785">
    <property type="entry name" value="Winged helix' DNA-binding domain"/>
    <property type="match status" value="1"/>
</dbReference>
<evidence type="ECO:0000256" key="1">
    <source>
        <dbReference type="ARBA" id="ARBA00023015"/>
    </source>
</evidence>
<dbReference type="Proteomes" id="UP000273252">
    <property type="component" value="Unassembled WGS sequence"/>
</dbReference>
<feature type="domain" description="HTH gntR-type" evidence="4">
    <location>
        <begin position="14"/>
        <end position="70"/>
    </location>
</feature>
<dbReference type="SUPFAM" id="SSF48008">
    <property type="entry name" value="GntR ligand-binding domain-like"/>
    <property type="match status" value="1"/>
</dbReference>
<proteinExistence type="predicted"/>
<sequence>MTTSGGRIKSSQRVYEAIVEKIQSGELKNAVVENDITQLLGVSRTPVREAIARLIVEGWVEVLDNGSKVVCKITVDQAREIFQVRMNLETLLLELAWGEIDLKLVATLREECQAFIDSGDFDSGKHTLANLYEELFKKANNKLLVESIGVLHNKINLIKVEYIDQVKRKSAEEILSLLTTIVDENKDKSIHNLRFYLAASYYRLFGEL</sequence>
<keyword evidence="3" id="KW-0804">Transcription</keyword>
<keyword evidence="2" id="KW-0238">DNA-binding</keyword>
<evidence type="ECO:0000259" key="4">
    <source>
        <dbReference type="SMART" id="SM00345"/>
    </source>
</evidence>
<name>A0A3A6QP60_9VIBR</name>
<dbReference type="PANTHER" id="PTHR43537">
    <property type="entry name" value="TRANSCRIPTIONAL REGULATOR, GNTR FAMILY"/>
    <property type="match status" value="1"/>
</dbReference>
<dbReference type="GO" id="GO:0003677">
    <property type="term" value="F:DNA binding"/>
    <property type="evidence" value="ECO:0007669"/>
    <property type="project" value="UniProtKB-KW"/>
</dbReference>
<dbReference type="EMBL" id="QVMU01000016">
    <property type="protein sequence ID" value="RJX69380.1"/>
    <property type="molecule type" value="Genomic_DNA"/>
</dbReference>
<dbReference type="AlphaFoldDB" id="A0A3A6QP60"/>
<dbReference type="RefSeq" id="WP_120032963.1">
    <property type="nucleotide sequence ID" value="NZ_QVMU01000016.1"/>
</dbReference>
<dbReference type="OrthoDB" id="9799812at2"/>
<protein>
    <submittedName>
        <fullName evidence="5">GntR family transcriptional regulator</fullName>
    </submittedName>
</protein>
<reference evidence="5 6" key="1">
    <citation type="submission" date="2018-08" db="EMBL/GenBank/DDBJ databases">
        <title>Vibrio isolated from the Eastern China Marginal Seas.</title>
        <authorList>
            <person name="Li Y."/>
        </authorList>
    </citation>
    <scope>NUCLEOTIDE SEQUENCE [LARGE SCALE GENOMIC DNA]</scope>
    <source>
        <strain evidence="5 6">BEI233</strain>
    </source>
</reference>
<evidence type="ECO:0000313" key="5">
    <source>
        <dbReference type="EMBL" id="RJX69380.1"/>
    </source>
</evidence>
<comment type="caution">
    <text evidence="5">The sequence shown here is derived from an EMBL/GenBank/DDBJ whole genome shotgun (WGS) entry which is preliminary data.</text>
</comment>
<evidence type="ECO:0000313" key="6">
    <source>
        <dbReference type="Proteomes" id="UP000273252"/>
    </source>
</evidence>
<dbReference type="Gene3D" id="1.20.120.530">
    <property type="entry name" value="GntR ligand-binding domain-like"/>
    <property type="match status" value="1"/>
</dbReference>
<dbReference type="Gene3D" id="1.10.10.10">
    <property type="entry name" value="Winged helix-like DNA-binding domain superfamily/Winged helix DNA-binding domain"/>
    <property type="match status" value="1"/>
</dbReference>
<accession>A0A3A6QP60</accession>
<dbReference type="InterPro" id="IPR036388">
    <property type="entry name" value="WH-like_DNA-bd_sf"/>
</dbReference>
<organism evidence="5 6">
    <name type="scientific">Vibrio sinensis</name>
    <dbReference type="NCBI Taxonomy" id="2302434"/>
    <lineage>
        <taxon>Bacteria</taxon>
        <taxon>Pseudomonadati</taxon>
        <taxon>Pseudomonadota</taxon>
        <taxon>Gammaproteobacteria</taxon>
        <taxon>Vibrionales</taxon>
        <taxon>Vibrionaceae</taxon>
        <taxon>Vibrio</taxon>
    </lineage>
</organism>
<dbReference type="InterPro" id="IPR011711">
    <property type="entry name" value="GntR_C"/>
</dbReference>
<dbReference type="InterPro" id="IPR036390">
    <property type="entry name" value="WH_DNA-bd_sf"/>
</dbReference>
<evidence type="ECO:0000256" key="3">
    <source>
        <dbReference type="ARBA" id="ARBA00023163"/>
    </source>
</evidence>
<dbReference type="InterPro" id="IPR008920">
    <property type="entry name" value="TF_FadR/GntR_C"/>
</dbReference>
<evidence type="ECO:0000256" key="2">
    <source>
        <dbReference type="ARBA" id="ARBA00023125"/>
    </source>
</evidence>
<dbReference type="Pfam" id="PF07729">
    <property type="entry name" value="FCD"/>
    <property type="match status" value="1"/>
</dbReference>
<dbReference type="PANTHER" id="PTHR43537:SF5">
    <property type="entry name" value="UXU OPERON TRANSCRIPTIONAL REGULATOR"/>
    <property type="match status" value="1"/>
</dbReference>
<dbReference type="Pfam" id="PF00392">
    <property type="entry name" value="GntR"/>
    <property type="match status" value="1"/>
</dbReference>
<keyword evidence="1" id="KW-0805">Transcription regulation</keyword>
<dbReference type="GO" id="GO:0003700">
    <property type="term" value="F:DNA-binding transcription factor activity"/>
    <property type="evidence" value="ECO:0007669"/>
    <property type="project" value="InterPro"/>
</dbReference>